<dbReference type="EMBL" id="CABPSN010000012">
    <property type="protein sequence ID" value="VVE56839.1"/>
    <property type="molecule type" value="Genomic_DNA"/>
</dbReference>
<dbReference type="Proteomes" id="UP000366819">
    <property type="component" value="Unassembled WGS sequence"/>
</dbReference>
<proteinExistence type="predicted"/>
<gene>
    <name evidence="1" type="ORF">PAQ31011_05148</name>
</gene>
<dbReference type="AlphaFoldDB" id="A0A5E4Z6S5"/>
<reference evidence="1 2" key="1">
    <citation type="submission" date="2019-08" db="EMBL/GenBank/DDBJ databases">
        <authorList>
            <person name="Peeters C."/>
        </authorList>
    </citation>
    <scope>NUCLEOTIDE SEQUENCE [LARGE SCALE GENOMIC DNA]</scope>
    <source>
        <strain evidence="1 2">LMG 31011</strain>
    </source>
</reference>
<sequence>MPCSCTLSGIPASCRQAEGDRSSVLAIAQLFHEPFFHERLNCFTQCRRRESHALCDLTKAQCRSLLKQAHKHFALGRRNTERHSTVPSLTTHRRCHSRKRSTNRNDFFQFDNSCEFVVNTQEYYIPPLGVYQDLLASQCNISLMYAHTTSGIDLASLVFAGASHLSSVFSGTLIRFANAERVISSRLMASRRNSC</sequence>
<organism evidence="1 2">
    <name type="scientific">Pandoraea aquatica</name>
    <dbReference type="NCBI Taxonomy" id="2508290"/>
    <lineage>
        <taxon>Bacteria</taxon>
        <taxon>Pseudomonadati</taxon>
        <taxon>Pseudomonadota</taxon>
        <taxon>Betaproteobacteria</taxon>
        <taxon>Burkholderiales</taxon>
        <taxon>Burkholderiaceae</taxon>
        <taxon>Pandoraea</taxon>
    </lineage>
</organism>
<evidence type="ECO:0000313" key="2">
    <source>
        <dbReference type="Proteomes" id="UP000366819"/>
    </source>
</evidence>
<accession>A0A5E4Z6S5</accession>
<name>A0A5E4Z6S5_9BURK</name>
<protein>
    <submittedName>
        <fullName evidence="1">Uncharacterized protein</fullName>
    </submittedName>
</protein>
<keyword evidence="2" id="KW-1185">Reference proteome</keyword>
<evidence type="ECO:0000313" key="1">
    <source>
        <dbReference type="EMBL" id="VVE56839.1"/>
    </source>
</evidence>